<sequence length="265" mass="29625">MVHFRLHAGVLFFIVVVLFPLLCSGIRSIPSREGNSGAVEVLNGYRFAEAPEYRNGRDCPVLTSNGRLVDFKSTTRKGYTSASFKSKGRNKEERTKKKFGGGASKATIADKGKSKFMSAQGKSRDAAAETRLVDQDLAKIDALRKGKSRTTDNLMYVNIGINGKDVNPMLDSGATHTFVADRLVKELGLRLSDSQTSIEVELDMLDRLCQASREDVACKKMVELVREGTIRRYWLEQDLLYAKRGRIFMSKGELRKYLMMGTHDP</sequence>
<protein>
    <submittedName>
        <fullName evidence="3">Uncharacterized protein</fullName>
    </submittedName>
</protein>
<comment type="caution">
    <text evidence="3">The sequence shown here is derived from an EMBL/GenBank/DDBJ whole genome shotgun (WGS) entry which is preliminary data.</text>
</comment>
<name>A0A4U5Q9Y5_POPAL</name>
<evidence type="ECO:0000256" key="2">
    <source>
        <dbReference type="SAM" id="SignalP"/>
    </source>
</evidence>
<dbReference type="Gene3D" id="2.40.70.10">
    <property type="entry name" value="Acid Proteases"/>
    <property type="match status" value="1"/>
</dbReference>
<evidence type="ECO:0000313" key="3">
    <source>
        <dbReference type="EMBL" id="TKS07033.1"/>
    </source>
</evidence>
<dbReference type="InterPro" id="IPR021109">
    <property type="entry name" value="Peptidase_aspartic_dom_sf"/>
</dbReference>
<dbReference type="Pfam" id="PF13650">
    <property type="entry name" value="Asp_protease_2"/>
    <property type="match status" value="1"/>
</dbReference>
<dbReference type="SUPFAM" id="SSF50630">
    <property type="entry name" value="Acid proteases"/>
    <property type="match status" value="1"/>
</dbReference>
<gene>
    <name evidence="3" type="ORF">D5086_0000117420</name>
</gene>
<reference evidence="3" key="1">
    <citation type="submission" date="2018-10" db="EMBL/GenBank/DDBJ databases">
        <title>Population genomic analysis revealed the cold adaptation of white poplar.</title>
        <authorList>
            <person name="Liu Y.-J."/>
        </authorList>
    </citation>
    <scope>NUCLEOTIDE SEQUENCE [LARGE SCALE GENOMIC DNA]</scope>
    <source>
        <strain evidence="3">PAL-ZL1</strain>
    </source>
</reference>
<organism evidence="3">
    <name type="scientific">Populus alba</name>
    <name type="common">White poplar</name>
    <dbReference type="NCBI Taxonomy" id="43335"/>
    <lineage>
        <taxon>Eukaryota</taxon>
        <taxon>Viridiplantae</taxon>
        <taxon>Streptophyta</taxon>
        <taxon>Embryophyta</taxon>
        <taxon>Tracheophyta</taxon>
        <taxon>Spermatophyta</taxon>
        <taxon>Magnoliopsida</taxon>
        <taxon>eudicotyledons</taxon>
        <taxon>Gunneridae</taxon>
        <taxon>Pentapetalae</taxon>
        <taxon>rosids</taxon>
        <taxon>fabids</taxon>
        <taxon>Malpighiales</taxon>
        <taxon>Salicaceae</taxon>
        <taxon>Saliceae</taxon>
        <taxon>Populus</taxon>
    </lineage>
</organism>
<dbReference type="CDD" id="cd00303">
    <property type="entry name" value="retropepsin_like"/>
    <property type="match status" value="1"/>
</dbReference>
<proteinExistence type="predicted"/>
<accession>A0A4U5Q9Y5</accession>
<feature type="chain" id="PRO_5020973409" evidence="2">
    <location>
        <begin position="29"/>
        <end position="265"/>
    </location>
</feature>
<feature type="region of interest" description="Disordered" evidence="1">
    <location>
        <begin position="81"/>
        <end position="104"/>
    </location>
</feature>
<dbReference type="AlphaFoldDB" id="A0A4U5Q9Y5"/>
<evidence type="ECO:0000256" key="1">
    <source>
        <dbReference type="SAM" id="MobiDB-lite"/>
    </source>
</evidence>
<dbReference type="EMBL" id="RCHU01000333">
    <property type="protein sequence ID" value="TKS07033.1"/>
    <property type="molecule type" value="Genomic_DNA"/>
</dbReference>
<keyword evidence="2" id="KW-0732">Signal</keyword>
<feature type="signal peptide" evidence="2">
    <location>
        <begin position="1"/>
        <end position="28"/>
    </location>
</feature>